<feature type="domain" description="Bacterial transcriptional activator" evidence="5">
    <location>
        <begin position="147"/>
        <end position="292"/>
    </location>
</feature>
<keyword evidence="2" id="KW-0238">DNA-binding</keyword>
<evidence type="ECO:0000256" key="3">
    <source>
        <dbReference type="SAM" id="MobiDB-lite"/>
    </source>
</evidence>
<dbReference type="SUPFAM" id="SSF48452">
    <property type="entry name" value="TPR-like"/>
    <property type="match status" value="2"/>
</dbReference>
<dbReference type="SUPFAM" id="SSF52540">
    <property type="entry name" value="P-loop containing nucleoside triphosphate hydrolases"/>
    <property type="match status" value="1"/>
</dbReference>
<protein>
    <recommendedName>
        <fullName evidence="8">OmpR/PhoB-type domain-containing protein</fullName>
    </recommendedName>
</protein>
<dbReference type="InterPro" id="IPR001867">
    <property type="entry name" value="OmpR/PhoB-type_DNA-bd"/>
</dbReference>
<reference evidence="6 7" key="1">
    <citation type="submission" date="2020-08" db="EMBL/GenBank/DDBJ databases">
        <title>Genome Sequencing of Nocardia wallacei strain FMUON74 and assembly.</title>
        <authorList>
            <person name="Toyokawa M."/>
            <person name="Uesaka K."/>
        </authorList>
    </citation>
    <scope>NUCLEOTIDE SEQUENCE [LARGE SCALE GENOMIC DNA]</scope>
    <source>
        <strain evidence="6 7">FMUON74</strain>
    </source>
</reference>
<dbReference type="PANTHER" id="PTHR47691">
    <property type="entry name" value="REGULATOR-RELATED"/>
    <property type="match status" value="1"/>
</dbReference>
<dbReference type="SMART" id="SM00862">
    <property type="entry name" value="Trans_reg_C"/>
    <property type="match status" value="1"/>
</dbReference>
<name>A0A7G1KW26_9NOCA</name>
<dbReference type="KEGG" id="nwl:NWFMUON74_65480"/>
<organism evidence="6 7">
    <name type="scientific">Nocardia wallacei</name>
    <dbReference type="NCBI Taxonomy" id="480035"/>
    <lineage>
        <taxon>Bacteria</taxon>
        <taxon>Bacillati</taxon>
        <taxon>Actinomycetota</taxon>
        <taxon>Actinomycetes</taxon>
        <taxon>Mycobacteriales</taxon>
        <taxon>Nocardiaceae</taxon>
        <taxon>Nocardia</taxon>
    </lineage>
</organism>
<accession>A0A7G1KW26</accession>
<dbReference type="Proteomes" id="UP000516173">
    <property type="component" value="Chromosome"/>
</dbReference>
<evidence type="ECO:0000313" key="6">
    <source>
        <dbReference type="EMBL" id="BCK58776.1"/>
    </source>
</evidence>
<evidence type="ECO:0000256" key="2">
    <source>
        <dbReference type="ARBA" id="ARBA00023125"/>
    </source>
</evidence>
<dbReference type="InterPro" id="IPR011990">
    <property type="entry name" value="TPR-like_helical_dom_sf"/>
</dbReference>
<gene>
    <name evidence="6" type="ORF">NWFMUON74_65480</name>
</gene>
<keyword evidence="7" id="KW-1185">Reference proteome</keyword>
<evidence type="ECO:0000259" key="5">
    <source>
        <dbReference type="SMART" id="SM01043"/>
    </source>
</evidence>
<proteinExistence type="inferred from homology"/>
<dbReference type="Pfam" id="PF03704">
    <property type="entry name" value="BTAD"/>
    <property type="match status" value="1"/>
</dbReference>
<dbReference type="AlphaFoldDB" id="A0A7G1KW26"/>
<dbReference type="GO" id="GO:0000160">
    <property type="term" value="P:phosphorelay signal transduction system"/>
    <property type="evidence" value="ECO:0007669"/>
    <property type="project" value="InterPro"/>
</dbReference>
<dbReference type="GO" id="GO:0003677">
    <property type="term" value="F:DNA binding"/>
    <property type="evidence" value="ECO:0007669"/>
    <property type="project" value="UniProtKB-KW"/>
</dbReference>
<dbReference type="SMART" id="SM01043">
    <property type="entry name" value="BTAD"/>
    <property type="match status" value="1"/>
</dbReference>
<dbReference type="Pfam" id="PF00486">
    <property type="entry name" value="Trans_reg_C"/>
    <property type="match status" value="1"/>
</dbReference>
<feature type="region of interest" description="Disordered" evidence="3">
    <location>
        <begin position="30"/>
        <end position="51"/>
    </location>
</feature>
<feature type="domain" description="OmpR/PhoB-type" evidence="4">
    <location>
        <begin position="70"/>
        <end position="140"/>
    </location>
</feature>
<dbReference type="PANTHER" id="PTHR47691:SF3">
    <property type="entry name" value="HTH-TYPE TRANSCRIPTIONAL REGULATOR RV0890C-RELATED"/>
    <property type="match status" value="1"/>
</dbReference>
<comment type="similarity">
    <text evidence="1">Belongs to the AfsR/DnrI/RedD regulatory family.</text>
</comment>
<dbReference type="InterPro" id="IPR036388">
    <property type="entry name" value="WH-like_DNA-bd_sf"/>
</dbReference>
<dbReference type="GO" id="GO:0006355">
    <property type="term" value="P:regulation of DNA-templated transcription"/>
    <property type="evidence" value="ECO:0007669"/>
    <property type="project" value="InterPro"/>
</dbReference>
<dbReference type="CDD" id="cd15831">
    <property type="entry name" value="BTAD"/>
    <property type="match status" value="1"/>
</dbReference>
<evidence type="ECO:0000256" key="1">
    <source>
        <dbReference type="ARBA" id="ARBA00005820"/>
    </source>
</evidence>
<dbReference type="Gene3D" id="3.40.50.300">
    <property type="entry name" value="P-loop containing nucleotide triphosphate hydrolases"/>
    <property type="match status" value="1"/>
</dbReference>
<sequence>MVSIDRSAAYPKFVRPLTYDCDGMLPDHNGSAGAGTTHTRSGPDRASGVPAPPVRVALLGETAVRRTAELTAVPGARARLLIAALAVHPGRSRSAQALIDDVWGEQPPRAPMNALHTQVSRLRSALPDGSLEIGPAGYRLSLAADEVDLGRAGRLEHHARDLLDAGDAPGCLSAVAQARALWRGEPGSDLPPGLVADEVREVAAARWAALDSLELSAREELGDVPGALALARHNAATDPLDEPAHATLMRLLATDGRANEALEVFAALRKRLGEELGADPGPALIALNMAILRGEPLPGAPAPRAARPGAELTGVQRVSSAQHALIPLPGEDAASRSARSAIGLRAAPNPLLGRAADLDALEGLLAESRVVTVLGPGGTGKTRVANELGGRVAEEQAVALVELASLRADPDGSAATCAEIEAAIGATLGMSEYSRETKVLRPNPTIDGHRRLREALSLRPTLLILDNCEHLIDAVAAVVADLVGACDQLTVLTTSRAPLEITAETVYPLPPLAIDAHGSPATDLFIARARAVRPSVRLDPETVARLCRTLDGLPLAIELAAARVRTMSVEEIEAKLEHRFALLRSGDRTSPERHRTLHAVIEWSWNLLEPEQQVALRRLCRFPAGFTLTAAESVVAGPDVTPDGCPAPNRAGRVADPVGAVEGLVSQSLLTVLADDDEIPTRYRMLETVREFGEEQLAETGEADLVMDRMCGWAREFALDAARRYPTGEQVRVVLSVAAELDNLVAILRFAVDRRDAATAYTVFPLAGTLWVMRGAHLELMTWAPRTLPVPPPAGPRSPAEIDLEMMTYALAGTHLLFAEASLRELATVRVRVRRLLRSGNGPSPMLRYFGELICLAPDARVLARKLAEGGRDADPGVRTLALMLRANLRENGSDMHGSIQDARRVLELTESQDVWGTAMACQHLGQMAAQAAHYRRAADYYRRAAELLQLLRCYEEAVEIRSYLAVSLIGAGQSAQARSELMFALGVVGDGLDPEAPVEHPNHRRGTVVAGLAELELAEGDTDRGLRMFRRSLELFSWPIMEASPGPGDIMVAAAVLDAHVLHDRLAEVPVLPRQIFQTTAVRLAQFYDLPQLGAVACAIGSYLLATDTDRENGLRLLALGPKVGGRQDLPSMRWNRHYGLHEPNVGAGALDSARQAVASLNRRKAADRIMELLHEVSGKLGG</sequence>
<dbReference type="Gene3D" id="1.10.10.10">
    <property type="entry name" value="Winged helix-like DNA-binding domain superfamily/Winged helix DNA-binding domain"/>
    <property type="match status" value="1"/>
</dbReference>
<dbReference type="SUPFAM" id="SSF46894">
    <property type="entry name" value="C-terminal effector domain of the bipartite response regulators"/>
    <property type="match status" value="1"/>
</dbReference>
<evidence type="ECO:0000313" key="7">
    <source>
        <dbReference type="Proteomes" id="UP000516173"/>
    </source>
</evidence>
<dbReference type="InterPro" id="IPR027417">
    <property type="entry name" value="P-loop_NTPase"/>
</dbReference>
<dbReference type="Gene3D" id="1.25.40.10">
    <property type="entry name" value="Tetratricopeptide repeat domain"/>
    <property type="match status" value="2"/>
</dbReference>
<dbReference type="InterPro" id="IPR005158">
    <property type="entry name" value="BTAD"/>
</dbReference>
<dbReference type="EMBL" id="AP023396">
    <property type="protein sequence ID" value="BCK58776.1"/>
    <property type="molecule type" value="Genomic_DNA"/>
</dbReference>
<evidence type="ECO:0008006" key="8">
    <source>
        <dbReference type="Google" id="ProtNLM"/>
    </source>
</evidence>
<evidence type="ECO:0000259" key="4">
    <source>
        <dbReference type="SMART" id="SM00862"/>
    </source>
</evidence>
<dbReference type="InterPro" id="IPR016032">
    <property type="entry name" value="Sig_transdc_resp-reg_C-effctor"/>
</dbReference>